<evidence type="ECO:0000313" key="2">
    <source>
        <dbReference type="Proteomes" id="UP000824469"/>
    </source>
</evidence>
<evidence type="ECO:0000313" key="1">
    <source>
        <dbReference type="EMBL" id="KAH9294694.1"/>
    </source>
</evidence>
<accession>A0AA38CBX8</accession>
<proteinExistence type="predicted"/>
<dbReference type="AlphaFoldDB" id="A0AA38CBX8"/>
<comment type="caution">
    <text evidence="1">The sequence shown here is derived from an EMBL/GenBank/DDBJ whole genome shotgun (WGS) entry which is preliminary data.</text>
</comment>
<dbReference type="EMBL" id="JAHRHJ020000011">
    <property type="protein sequence ID" value="KAH9294694.1"/>
    <property type="molecule type" value="Genomic_DNA"/>
</dbReference>
<reference evidence="1 2" key="1">
    <citation type="journal article" date="2021" name="Nat. Plants">
        <title>The Taxus genome provides insights into paclitaxel biosynthesis.</title>
        <authorList>
            <person name="Xiong X."/>
            <person name="Gou J."/>
            <person name="Liao Q."/>
            <person name="Li Y."/>
            <person name="Zhou Q."/>
            <person name="Bi G."/>
            <person name="Li C."/>
            <person name="Du R."/>
            <person name="Wang X."/>
            <person name="Sun T."/>
            <person name="Guo L."/>
            <person name="Liang H."/>
            <person name="Lu P."/>
            <person name="Wu Y."/>
            <person name="Zhang Z."/>
            <person name="Ro D.K."/>
            <person name="Shang Y."/>
            <person name="Huang S."/>
            <person name="Yan J."/>
        </authorList>
    </citation>
    <scope>NUCLEOTIDE SEQUENCE [LARGE SCALE GENOMIC DNA]</scope>
    <source>
        <strain evidence="1">Ta-2019</strain>
    </source>
</reference>
<organism evidence="1 2">
    <name type="scientific">Taxus chinensis</name>
    <name type="common">Chinese yew</name>
    <name type="synonym">Taxus wallichiana var. chinensis</name>
    <dbReference type="NCBI Taxonomy" id="29808"/>
    <lineage>
        <taxon>Eukaryota</taxon>
        <taxon>Viridiplantae</taxon>
        <taxon>Streptophyta</taxon>
        <taxon>Embryophyta</taxon>
        <taxon>Tracheophyta</taxon>
        <taxon>Spermatophyta</taxon>
        <taxon>Pinopsida</taxon>
        <taxon>Pinidae</taxon>
        <taxon>Conifers II</taxon>
        <taxon>Cupressales</taxon>
        <taxon>Taxaceae</taxon>
        <taxon>Taxus</taxon>
    </lineage>
</organism>
<feature type="non-terminal residue" evidence="1">
    <location>
        <position position="1"/>
    </location>
</feature>
<feature type="non-terminal residue" evidence="1">
    <location>
        <position position="62"/>
    </location>
</feature>
<name>A0AA38CBX8_TAXCH</name>
<gene>
    <name evidence="1" type="ORF">KI387_038282</name>
</gene>
<keyword evidence="2" id="KW-1185">Reference proteome</keyword>
<protein>
    <submittedName>
        <fullName evidence="1">Uncharacterized protein</fullName>
    </submittedName>
</protein>
<sequence length="62" mass="7016">AQEENTKVGSIPDLTLDDWAQRGHAFDPYKEMEEAELGVYCLHEENLPTPSLTKPGKKDENE</sequence>
<dbReference type="Proteomes" id="UP000824469">
    <property type="component" value="Unassembled WGS sequence"/>
</dbReference>